<evidence type="ECO:0000313" key="4">
    <source>
        <dbReference type="Proteomes" id="UP000228621"/>
    </source>
</evidence>
<dbReference type="PROSITE" id="PS51257">
    <property type="entry name" value="PROKAR_LIPOPROTEIN"/>
    <property type="match status" value="1"/>
</dbReference>
<organism evidence="3 4">
    <name type="scientific">Pseudoalteromonas piscicida</name>
    <dbReference type="NCBI Taxonomy" id="43662"/>
    <lineage>
        <taxon>Bacteria</taxon>
        <taxon>Pseudomonadati</taxon>
        <taxon>Pseudomonadota</taxon>
        <taxon>Gammaproteobacteria</taxon>
        <taxon>Alteromonadales</taxon>
        <taxon>Pseudoalteromonadaceae</taxon>
        <taxon>Pseudoalteromonas</taxon>
    </lineage>
</organism>
<keyword evidence="4" id="KW-1185">Reference proteome</keyword>
<accession>A0A2A5JP01</accession>
<comment type="caution">
    <text evidence="3">The sequence shown here is derived from an EMBL/GenBank/DDBJ whole genome shotgun (WGS) entry which is preliminary data.</text>
</comment>
<dbReference type="RefSeq" id="WP_099642792.1">
    <property type="nucleotide sequence ID" value="NZ_NKHF01000067.1"/>
</dbReference>
<dbReference type="OrthoDB" id="6310256at2"/>
<name>A0A2A5JP01_PSEO7</name>
<feature type="coiled-coil region" evidence="1">
    <location>
        <begin position="77"/>
        <end position="133"/>
    </location>
</feature>
<evidence type="ECO:0000256" key="2">
    <source>
        <dbReference type="SAM" id="SignalP"/>
    </source>
</evidence>
<feature type="chain" id="PRO_5012427228" description="Lipoprotein" evidence="2">
    <location>
        <begin position="26"/>
        <end position="184"/>
    </location>
</feature>
<keyword evidence="2" id="KW-0732">Signal</keyword>
<evidence type="ECO:0008006" key="5">
    <source>
        <dbReference type="Google" id="ProtNLM"/>
    </source>
</evidence>
<gene>
    <name evidence="3" type="ORF">CEX98_14600</name>
</gene>
<proteinExistence type="predicted"/>
<sequence>MKTTKSILIISVTLALSACVGYSNANPTEPQTQGGYQLIAYQDCNPIIKHTMDSEQVAAYKALKAAELDMSASELPMKDIEDKLALLSKEMEVISKKAIQEDDDRLVINKALLAKQEDKAKQIEAVIESHAANFDAIDDYAEKIKAAANRFDKALNPIIGDLKEVNINIIEPGETPNVHCLASS</sequence>
<dbReference type="EMBL" id="NKHF01000067">
    <property type="protein sequence ID" value="PCK30981.1"/>
    <property type="molecule type" value="Genomic_DNA"/>
</dbReference>
<evidence type="ECO:0000313" key="3">
    <source>
        <dbReference type="EMBL" id="PCK30981.1"/>
    </source>
</evidence>
<dbReference type="AlphaFoldDB" id="A0A2A5JP01"/>
<evidence type="ECO:0000256" key="1">
    <source>
        <dbReference type="SAM" id="Coils"/>
    </source>
</evidence>
<feature type="signal peptide" evidence="2">
    <location>
        <begin position="1"/>
        <end position="25"/>
    </location>
</feature>
<reference evidence="4" key="1">
    <citation type="journal article" date="2019" name="Genome Announc.">
        <title>Draft Genome Sequence of Pseudoalteromonas piscicida Strain 36Y ROTHPW, an Hypersaline Seawater Isolate from the South Coast of Sonora, Mexico.</title>
        <authorList>
            <person name="Sanchez-Diaz R."/>
            <person name="Molina-Garza Z.J."/>
            <person name="Cruz-Suarez L.E."/>
            <person name="Selvin J."/>
            <person name="Kiran G.S."/>
            <person name="Ibarra-Gamez J.C."/>
            <person name="Gomez-Gil B."/>
            <person name="Galaviz-Silva L."/>
        </authorList>
    </citation>
    <scope>NUCLEOTIDE SEQUENCE [LARGE SCALE GENOMIC DNA]</scope>
    <source>
        <strain evidence="4">36Y_RITHPW</strain>
    </source>
</reference>
<keyword evidence="1" id="KW-0175">Coiled coil</keyword>
<dbReference type="Proteomes" id="UP000228621">
    <property type="component" value="Unassembled WGS sequence"/>
</dbReference>
<protein>
    <recommendedName>
        <fullName evidence="5">Lipoprotein</fullName>
    </recommendedName>
</protein>